<organism evidence="7 8">
    <name type="scientific">Tectimicrobiota bacterium</name>
    <dbReference type="NCBI Taxonomy" id="2528274"/>
    <lineage>
        <taxon>Bacteria</taxon>
        <taxon>Pseudomonadati</taxon>
        <taxon>Nitrospinota/Tectimicrobiota group</taxon>
        <taxon>Candidatus Tectimicrobiota</taxon>
    </lineage>
</organism>
<dbReference type="EMBL" id="JACPRF010000087">
    <property type="protein sequence ID" value="MBI2875808.1"/>
    <property type="molecule type" value="Genomic_DNA"/>
</dbReference>
<evidence type="ECO:0000256" key="6">
    <source>
        <dbReference type="SAM" id="Phobius"/>
    </source>
</evidence>
<feature type="compositionally biased region" description="Gly residues" evidence="5">
    <location>
        <begin position="546"/>
        <end position="556"/>
    </location>
</feature>
<keyword evidence="4 6" id="KW-0472">Membrane</keyword>
<evidence type="ECO:0000313" key="8">
    <source>
        <dbReference type="Proteomes" id="UP000769766"/>
    </source>
</evidence>
<dbReference type="AlphaFoldDB" id="A0A932CLV7"/>
<dbReference type="GO" id="GO:0005576">
    <property type="term" value="C:extracellular region"/>
    <property type="evidence" value="ECO:0007669"/>
    <property type="project" value="TreeGrafter"/>
</dbReference>
<dbReference type="PANTHER" id="PTHR39344">
    <property type="entry name" value="UPF0182 PROTEIN SLL1060"/>
    <property type="match status" value="1"/>
</dbReference>
<evidence type="ECO:0000256" key="1">
    <source>
        <dbReference type="ARBA" id="ARBA00022475"/>
    </source>
</evidence>
<feature type="transmembrane region" description="Helical" evidence="6">
    <location>
        <begin position="172"/>
        <end position="190"/>
    </location>
</feature>
<gene>
    <name evidence="7" type="ORF">HYY20_02880</name>
</gene>
<evidence type="ECO:0000256" key="4">
    <source>
        <dbReference type="ARBA" id="ARBA00023136"/>
    </source>
</evidence>
<keyword evidence="2 6" id="KW-0812">Transmembrane</keyword>
<feature type="transmembrane region" description="Helical" evidence="6">
    <location>
        <begin position="281"/>
        <end position="300"/>
    </location>
</feature>
<reference evidence="7" key="1">
    <citation type="submission" date="2020-07" db="EMBL/GenBank/DDBJ databases">
        <title>Huge and variable diversity of episymbiotic CPR bacteria and DPANN archaea in groundwater ecosystems.</title>
        <authorList>
            <person name="He C.Y."/>
            <person name="Keren R."/>
            <person name="Whittaker M."/>
            <person name="Farag I.F."/>
            <person name="Doudna J."/>
            <person name="Cate J.H.D."/>
            <person name="Banfield J.F."/>
        </authorList>
    </citation>
    <scope>NUCLEOTIDE SEQUENCE</scope>
    <source>
        <strain evidence="7">NC_groundwater_672_Ag_B-0.1um_62_36</strain>
    </source>
</reference>
<evidence type="ECO:0000313" key="7">
    <source>
        <dbReference type="EMBL" id="MBI2875808.1"/>
    </source>
</evidence>
<evidence type="ECO:0000256" key="5">
    <source>
        <dbReference type="SAM" id="MobiDB-lite"/>
    </source>
</evidence>
<name>A0A932CLV7_UNCTE</name>
<comment type="caution">
    <text evidence="7">The sequence shown here is derived from an EMBL/GenBank/DDBJ whole genome shotgun (WGS) entry which is preliminary data.</text>
</comment>
<sequence length="556" mass="62183">MEGWPGRNYQKGLAGLLLVLALGMLLLGGEGVRLYTDWLWFREVGYTGVFVKILWTQVGLAAAAGLLTALFLWLNLSWATRPGMDRVPVLVEELEELWEAPHWSQWTTYRKPLILTASLAFGLLIGAQAAGAWEVWLRYLGATPFGQKDPLFGREIGFYVFTLPLWRQLHSWWMGIVLLSLLGTAAVYLLEGKIWTTRRRINTANQARRHLSLLGGLAVAGLAIGFYLSRYDLLYSSRSVIFGAGYADVEALLPSLTVLAVLAGIGALAFLVYAFRPQGQLPWTVLGILVVAYIVGGHLYPALLHRLVVLPNELDKEAPYIAWNIAYTRQAYALNRVEERRLSAEAALSWQDLQENQLTIQNIRVWDHQPLLETFSQIQEIRTYYDFVSVDNDRYHFNGGYRQVMLSPREISSAHLPSRTWINEHQIFTHGYGLTLGLVNRATPEGLPELLIKDIPPASTIGLQVARPEIYYGELAEPYVFVRSRLKEFDYPAGEENVYSQYQGRGGVPLQSSFRRPSLPSGLALSRPSSRKTSPPRAGSYTIGRSTGGCAGSLPS</sequence>
<dbReference type="Pfam" id="PF03699">
    <property type="entry name" value="UPF0182"/>
    <property type="match status" value="1"/>
</dbReference>
<accession>A0A932CLV7</accession>
<feature type="transmembrane region" description="Helical" evidence="6">
    <location>
        <begin position="49"/>
        <end position="74"/>
    </location>
</feature>
<evidence type="ECO:0000256" key="3">
    <source>
        <dbReference type="ARBA" id="ARBA00022989"/>
    </source>
</evidence>
<feature type="region of interest" description="Disordered" evidence="5">
    <location>
        <begin position="510"/>
        <end position="556"/>
    </location>
</feature>
<feature type="transmembrane region" description="Helical" evidence="6">
    <location>
        <begin position="211"/>
        <end position="231"/>
    </location>
</feature>
<feature type="transmembrane region" description="Helical" evidence="6">
    <location>
        <begin position="12"/>
        <end position="29"/>
    </location>
</feature>
<dbReference type="GO" id="GO:0016020">
    <property type="term" value="C:membrane"/>
    <property type="evidence" value="ECO:0007669"/>
    <property type="project" value="InterPro"/>
</dbReference>
<dbReference type="PANTHER" id="PTHR39344:SF1">
    <property type="entry name" value="UPF0182 PROTEIN SLL1060"/>
    <property type="match status" value="1"/>
</dbReference>
<dbReference type="InterPro" id="IPR005372">
    <property type="entry name" value="UPF0182"/>
</dbReference>
<keyword evidence="3 6" id="KW-1133">Transmembrane helix</keyword>
<feature type="transmembrane region" description="Helical" evidence="6">
    <location>
        <begin position="251"/>
        <end position="274"/>
    </location>
</feature>
<keyword evidence="1" id="KW-1003">Cell membrane</keyword>
<dbReference type="Proteomes" id="UP000769766">
    <property type="component" value="Unassembled WGS sequence"/>
</dbReference>
<evidence type="ECO:0000256" key="2">
    <source>
        <dbReference type="ARBA" id="ARBA00022692"/>
    </source>
</evidence>
<feature type="transmembrane region" description="Helical" evidence="6">
    <location>
        <begin position="113"/>
        <end position="133"/>
    </location>
</feature>
<protein>
    <submittedName>
        <fullName evidence="7">UPF0182 family protein</fullName>
    </submittedName>
</protein>
<proteinExistence type="predicted"/>
<feature type="compositionally biased region" description="Low complexity" evidence="5">
    <location>
        <begin position="526"/>
        <end position="537"/>
    </location>
</feature>